<organism evidence="2 3">
    <name type="scientific">Amblyomma americanum</name>
    <name type="common">Lone star tick</name>
    <dbReference type="NCBI Taxonomy" id="6943"/>
    <lineage>
        <taxon>Eukaryota</taxon>
        <taxon>Metazoa</taxon>
        <taxon>Ecdysozoa</taxon>
        <taxon>Arthropoda</taxon>
        <taxon>Chelicerata</taxon>
        <taxon>Arachnida</taxon>
        <taxon>Acari</taxon>
        <taxon>Parasitiformes</taxon>
        <taxon>Ixodida</taxon>
        <taxon>Ixodoidea</taxon>
        <taxon>Ixodidae</taxon>
        <taxon>Amblyomminae</taxon>
        <taxon>Amblyomma</taxon>
    </lineage>
</organism>
<keyword evidence="3" id="KW-1185">Reference proteome</keyword>
<protein>
    <recommendedName>
        <fullName evidence="4">Secreted protein</fullName>
    </recommendedName>
</protein>
<dbReference type="AlphaFoldDB" id="A0AAQ4EFR6"/>
<gene>
    <name evidence="2" type="ORF">V5799_011840</name>
</gene>
<evidence type="ECO:0000256" key="1">
    <source>
        <dbReference type="SAM" id="SignalP"/>
    </source>
</evidence>
<accession>A0AAQ4EFR6</accession>
<evidence type="ECO:0000313" key="2">
    <source>
        <dbReference type="EMBL" id="KAK8773627.1"/>
    </source>
</evidence>
<evidence type="ECO:0008006" key="4">
    <source>
        <dbReference type="Google" id="ProtNLM"/>
    </source>
</evidence>
<comment type="caution">
    <text evidence="2">The sequence shown here is derived from an EMBL/GenBank/DDBJ whole genome shotgun (WGS) entry which is preliminary data.</text>
</comment>
<dbReference type="Proteomes" id="UP001321473">
    <property type="component" value="Unassembled WGS sequence"/>
</dbReference>
<proteinExistence type="predicted"/>
<evidence type="ECO:0000313" key="3">
    <source>
        <dbReference type="Proteomes" id="UP001321473"/>
    </source>
</evidence>
<dbReference type="EMBL" id="JARKHS020016565">
    <property type="protein sequence ID" value="KAK8773627.1"/>
    <property type="molecule type" value="Genomic_DNA"/>
</dbReference>
<sequence length="116" mass="13279">MMNSLNSLSLLAFLAGTLLLMTAAQTGAEHQRLYLNRSYFDETDCEPKSDEKCDYPSVLCSGLRWINALTERHCYIAGWSSAARPLLFFYCVQFRCQLGYLLFRLLLLPSPVQWSN</sequence>
<feature type="chain" id="PRO_5043011659" description="Secreted protein" evidence="1">
    <location>
        <begin position="29"/>
        <end position="116"/>
    </location>
</feature>
<keyword evidence="1" id="KW-0732">Signal</keyword>
<reference evidence="2 3" key="1">
    <citation type="journal article" date="2023" name="Arcadia Sci">
        <title>De novo assembly of a long-read Amblyomma americanum tick genome.</title>
        <authorList>
            <person name="Chou S."/>
            <person name="Poskanzer K.E."/>
            <person name="Rollins M."/>
            <person name="Thuy-Boun P.S."/>
        </authorList>
    </citation>
    <scope>NUCLEOTIDE SEQUENCE [LARGE SCALE GENOMIC DNA]</scope>
    <source>
        <strain evidence="2">F_SG_1</strain>
        <tissue evidence="2">Salivary glands</tissue>
    </source>
</reference>
<feature type="signal peptide" evidence="1">
    <location>
        <begin position="1"/>
        <end position="28"/>
    </location>
</feature>
<name>A0AAQ4EFR6_AMBAM</name>